<proteinExistence type="predicted"/>
<evidence type="ECO:0000313" key="2">
    <source>
        <dbReference type="Proteomes" id="UP001358324"/>
    </source>
</evidence>
<keyword evidence="2" id="KW-1185">Reference proteome</keyword>
<name>A0ABU7WJV4_9GAMM</name>
<gene>
    <name evidence="1" type="ORF">V3391_17540</name>
</gene>
<comment type="caution">
    <text evidence="1">The sequence shown here is derived from an EMBL/GenBank/DDBJ whole genome shotgun (WGS) entry which is preliminary data.</text>
</comment>
<evidence type="ECO:0000313" key="1">
    <source>
        <dbReference type="EMBL" id="MEF3084007.1"/>
    </source>
</evidence>
<dbReference type="EMBL" id="JAZHBM010000025">
    <property type="protein sequence ID" value="MEF3084007.1"/>
    <property type="molecule type" value="Genomic_DNA"/>
</dbReference>
<protein>
    <submittedName>
        <fullName evidence="1">PsiF family protein</fullName>
    </submittedName>
</protein>
<feature type="non-terminal residue" evidence="1">
    <location>
        <position position="1"/>
    </location>
</feature>
<dbReference type="Pfam" id="PF07769">
    <property type="entry name" value="PsiF_repeat"/>
    <property type="match status" value="1"/>
</dbReference>
<accession>A0ABU7WJV4</accession>
<dbReference type="InterPro" id="IPR011690">
    <property type="entry name" value="P_starv_induced_PsiF"/>
</dbReference>
<sequence>PAAAEAPKLTQQEKMKKCNVDATGKKGDERKAFMKECLSSK</sequence>
<dbReference type="Proteomes" id="UP001358324">
    <property type="component" value="Unassembled WGS sequence"/>
</dbReference>
<reference evidence="1 2" key="1">
    <citation type="submission" date="2024-01" db="EMBL/GenBank/DDBJ databases">
        <title>Novel species of the genus Luteimonas isolated from rivers.</title>
        <authorList>
            <person name="Lu H."/>
        </authorList>
    </citation>
    <scope>NUCLEOTIDE SEQUENCE [LARGE SCALE GENOMIC DNA]</scope>
    <source>
        <strain evidence="1 2">SMYT11W</strain>
    </source>
</reference>
<organism evidence="1 2">
    <name type="scientific">Luteimonas flava</name>
    <dbReference type="NCBI Taxonomy" id="3115822"/>
    <lineage>
        <taxon>Bacteria</taxon>
        <taxon>Pseudomonadati</taxon>
        <taxon>Pseudomonadota</taxon>
        <taxon>Gammaproteobacteria</taxon>
        <taxon>Lysobacterales</taxon>
        <taxon>Lysobacteraceae</taxon>
        <taxon>Luteimonas</taxon>
    </lineage>
</organism>